<keyword evidence="2" id="KW-1185">Reference proteome</keyword>
<name>A0A371FTA3_MUCPR</name>
<dbReference type="EMBL" id="QJKJ01007965">
    <property type="protein sequence ID" value="RDX81283.1"/>
    <property type="molecule type" value="Genomic_DNA"/>
</dbReference>
<accession>A0A371FTA3</accession>
<protein>
    <submittedName>
        <fullName evidence="1">Uncharacterized protein</fullName>
    </submittedName>
</protein>
<gene>
    <name evidence="1" type="ORF">CR513_38055</name>
</gene>
<dbReference type="AlphaFoldDB" id="A0A371FTA3"/>
<reference evidence="1" key="1">
    <citation type="submission" date="2018-05" db="EMBL/GenBank/DDBJ databases">
        <title>Draft genome of Mucuna pruriens seed.</title>
        <authorList>
            <person name="Nnadi N.E."/>
            <person name="Vos R."/>
            <person name="Hasami M.H."/>
            <person name="Devisetty U.K."/>
            <person name="Aguiy J.C."/>
        </authorList>
    </citation>
    <scope>NUCLEOTIDE SEQUENCE [LARGE SCALE GENOMIC DNA]</scope>
    <source>
        <strain evidence="1">JCA_2017</strain>
    </source>
</reference>
<dbReference type="Proteomes" id="UP000257109">
    <property type="component" value="Unassembled WGS sequence"/>
</dbReference>
<sequence length="54" mass="6183">MDHEAVFQYATKVKESAHFNPRPTSNKHVDKSLLRVSFCSCNLLNTVEVVICKF</sequence>
<organism evidence="1 2">
    <name type="scientific">Mucuna pruriens</name>
    <name type="common">Velvet bean</name>
    <name type="synonym">Dolichos pruriens</name>
    <dbReference type="NCBI Taxonomy" id="157652"/>
    <lineage>
        <taxon>Eukaryota</taxon>
        <taxon>Viridiplantae</taxon>
        <taxon>Streptophyta</taxon>
        <taxon>Embryophyta</taxon>
        <taxon>Tracheophyta</taxon>
        <taxon>Spermatophyta</taxon>
        <taxon>Magnoliopsida</taxon>
        <taxon>eudicotyledons</taxon>
        <taxon>Gunneridae</taxon>
        <taxon>Pentapetalae</taxon>
        <taxon>rosids</taxon>
        <taxon>fabids</taxon>
        <taxon>Fabales</taxon>
        <taxon>Fabaceae</taxon>
        <taxon>Papilionoideae</taxon>
        <taxon>50 kb inversion clade</taxon>
        <taxon>NPAAA clade</taxon>
        <taxon>indigoferoid/millettioid clade</taxon>
        <taxon>Phaseoleae</taxon>
        <taxon>Mucuna</taxon>
    </lineage>
</organism>
<proteinExistence type="predicted"/>
<evidence type="ECO:0000313" key="2">
    <source>
        <dbReference type="Proteomes" id="UP000257109"/>
    </source>
</evidence>
<comment type="caution">
    <text evidence="1">The sequence shown here is derived from an EMBL/GenBank/DDBJ whole genome shotgun (WGS) entry which is preliminary data.</text>
</comment>
<evidence type="ECO:0000313" key="1">
    <source>
        <dbReference type="EMBL" id="RDX81283.1"/>
    </source>
</evidence>